<gene>
    <name evidence="1" type="ORF">SAMN02910323_0440</name>
</gene>
<evidence type="ECO:0000313" key="2">
    <source>
        <dbReference type="Proteomes" id="UP000182958"/>
    </source>
</evidence>
<protein>
    <submittedName>
        <fullName evidence="1">Uncharacterized protein</fullName>
    </submittedName>
</protein>
<evidence type="ECO:0000313" key="1">
    <source>
        <dbReference type="EMBL" id="SFW15740.1"/>
    </source>
</evidence>
<reference evidence="2" key="1">
    <citation type="submission" date="2016-11" db="EMBL/GenBank/DDBJ databases">
        <authorList>
            <person name="Varghese N."/>
            <person name="Submissions S."/>
        </authorList>
    </citation>
    <scope>NUCLEOTIDE SEQUENCE [LARGE SCALE GENOMIC DNA]</scope>
    <source>
        <strain evidence="2">C3</strain>
    </source>
</reference>
<accession>A0A1K1LXY1</accession>
<dbReference type="Proteomes" id="UP000182958">
    <property type="component" value="Unassembled WGS sequence"/>
</dbReference>
<dbReference type="RefSeq" id="WP_072305348.1">
    <property type="nucleotide sequence ID" value="NZ_FPJA01000004.1"/>
</dbReference>
<name>A0A1K1LXY1_SELRU</name>
<dbReference type="AlphaFoldDB" id="A0A1K1LXY1"/>
<sequence>MCRRSVYKVCIFRKELAKFGWNFDRIYLQGAAPFIRKTEDLLQIADMIYRYLPQVKSIGGHGRSEIGHSPLTYEQKAQDMLAVMKAVTLQWWRPSSISPRSASALSLKPGIRRSLIIFL</sequence>
<keyword evidence="2" id="KW-1185">Reference proteome</keyword>
<proteinExistence type="predicted"/>
<organism evidence="1 2">
    <name type="scientific">Selenomonas ruminantium</name>
    <dbReference type="NCBI Taxonomy" id="971"/>
    <lineage>
        <taxon>Bacteria</taxon>
        <taxon>Bacillati</taxon>
        <taxon>Bacillota</taxon>
        <taxon>Negativicutes</taxon>
        <taxon>Selenomonadales</taxon>
        <taxon>Selenomonadaceae</taxon>
        <taxon>Selenomonas</taxon>
    </lineage>
</organism>
<dbReference type="EMBL" id="FPJA01000004">
    <property type="protein sequence ID" value="SFW15740.1"/>
    <property type="molecule type" value="Genomic_DNA"/>
</dbReference>